<sequence>MISNKILTILNVIIFLSYCRANGDLNEEKFNKNEKMMKNKLGEETQKALQPHRETRNQFKEMTEHQWEGMNKVWLDDLLIVAVTKHLAEERNKDDTFKKMTKEEWEDQVQVYVQLNVSFIKISYNNQIYYTTIAFLLTLNLSNYIKFFKKLNRYENVKIAYNELGWNENMSEEQMNYFIGHLPSNYFVQ</sequence>
<name>A0A6G0SU53_APHGL</name>
<keyword evidence="1" id="KW-0732">Signal</keyword>
<feature type="chain" id="PRO_5026325455" description="Cathepsin propeptide inhibitor domain-containing protein" evidence="1">
    <location>
        <begin position="22"/>
        <end position="189"/>
    </location>
</feature>
<evidence type="ECO:0000256" key="1">
    <source>
        <dbReference type="SAM" id="SignalP"/>
    </source>
</evidence>
<organism evidence="2 3">
    <name type="scientific">Aphis glycines</name>
    <name type="common">Soybean aphid</name>
    <dbReference type="NCBI Taxonomy" id="307491"/>
    <lineage>
        <taxon>Eukaryota</taxon>
        <taxon>Metazoa</taxon>
        <taxon>Ecdysozoa</taxon>
        <taxon>Arthropoda</taxon>
        <taxon>Hexapoda</taxon>
        <taxon>Insecta</taxon>
        <taxon>Pterygota</taxon>
        <taxon>Neoptera</taxon>
        <taxon>Paraneoptera</taxon>
        <taxon>Hemiptera</taxon>
        <taxon>Sternorrhyncha</taxon>
        <taxon>Aphidomorpha</taxon>
        <taxon>Aphidoidea</taxon>
        <taxon>Aphididae</taxon>
        <taxon>Aphidini</taxon>
        <taxon>Aphis</taxon>
        <taxon>Aphis</taxon>
    </lineage>
</organism>
<reference evidence="2 3" key="1">
    <citation type="submission" date="2019-08" db="EMBL/GenBank/DDBJ databases">
        <title>The genome of the soybean aphid Biotype 1, its phylome, world population structure and adaptation to the North American continent.</title>
        <authorList>
            <person name="Giordano R."/>
            <person name="Donthu R.K."/>
            <person name="Hernandez A.G."/>
            <person name="Wright C.L."/>
            <person name="Zimin A.V."/>
        </authorList>
    </citation>
    <scope>NUCLEOTIDE SEQUENCE [LARGE SCALE GENOMIC DNA]</scope>
    <source>
        <tissue evidence="2">Whole aphids</tissue>
    </source>
</reference>
<evidence type="ECO:0000313" key="3">
    <source>
        <dbReference type="Proteomes" id="UP000475862"/>
    </source>
</evidence>
<gene>
    <name evidence="2" type="ORF">AGLY_017774</name>
</gene>
<comment type="caution">
    <text evidence="2">The sequence shown here is derived from an EMBL/GenBank/DDBJ whole genome shotgun (WGS) entry which is preliminary data.</text>
</comment>
<dbReference type="AlphaFoldDB" id="A0A6G0SU53"/>
<feature type="signal peptide" evidence="1">
    <location>
        <begin position="1"/>
        <end position="21"/>
    </location>
</feature>
<evidence type="ECO:0000313" key="2">
    <source>
        <dbReference type="EMBL" id="KAE9521839.1"/>
    </source>
</evidence>
<dbReference type="Proteomes" id="UP000475862">
    <property type="component" value="Unassembled WGS sequence"/>
</dbReference>
<evidence type="ECO:0008006" key="4">
    <source>
        <dbReference type="Google" id="ProtNLM"/>
    </source>
</evidence>
<proteinExistence type="predicted"/>
<accession>A0A6G0SU53</accession>
<keyword evidence="3" id="KW-1185">Reference proteome</keyword>
<dbReference type="EMBL" id="VYZN01001960">
    <property type="protein sequence ID" value="KAE9521839.1"/>
    <property type="molecule type" value="Genomic_DNA"/>
</dbReference>
<protein>
    <recommendedName>
        <fullName evidence="4">Cathepsin propeptide inhibitor domain-containing protein</fullName>
    </recommendedName>
</protein>